<dbReference type="AlphaFoldDB" id="A0A7I7Q7I0"/>
<dbReference type="KEGG" id="msto:MSTO_24440"/>
<proteinExistence type="predicted"/>
<dbReference type="EMBL" id="AP022587">
    <property type="protein sequence ID" value="BBY22239.1"/>
    <property type="molecule type" value="Genomic_DNA"/>
</dbReference>
<gene>
    <name evidence="1" type="ORF">MSTO_24440</name>
</gene>
<dbReference type="Proteomes" id="UP000467130">
    <property type="component" value="Chromosome"/>
</dbReference>
<accession>A0A7I7Q7I0</accession>
<name>A0A7I7Q7I0_9MYCO</name>
<keyword evidence="2" id="KW-1185">Reference proteome</keyword>
<reference evidence="1 2" key="1">
    <citation type="journal article" date="2019" name="Emerg. Microbes Infect.">
        <title>Comprehensive subspecies identification of 175 nontuberculous mycobacteria species based on 7547 genomic profiles.</title>
        <authorList>
            <person name="Matsumoto Y."/>
            <person name="Kinjo T."/>
            <person name="Motooka D."/>
            <person name="Nabeya D."/>
            <person name="Jung N."/>
            <person name="Uechi K."/>
            <person name="Horii T."/>
            <person name="Iida T."/>
            <person name="Fujita J."/>
            <person name="Nakamura S."/>
        </authorList>
    </citation>
    <scope>NUCLEOTIDE SEQUENCE [LARGE SCALE GENOMIC DNA]</scope>
    <source>
        <strain evidence="1 2">JCM 17783</strain>
    </source>
</reference>
<organism evidence="1 2">
    <name type="scientific">Mycobacterium stomatepiae</name>
    <dbReference type="NCBI Taxonomy" id="470076"/>
    <lineage>
        <taxon>Bacteria</taxon>
        <taxon>Bacillati</taxon>
        <taxon>Actinomycetota</taxon>
        <taxon>Actinomycetes</taxon>
        <taxon>Mycobacteriales</taxon>
        <taxon>Mycobacteriaceae</taxon>
        <taxon>Mycobacterium</taxon>
        <taxon>Mycobacterium simiae complex</taxon>
    </lineage>
</organism>
<evidence type="ECO:0000313" key="1">
    <source>
        <dbReference type="EMBL" id="BBY22239.1"/>
    </source>
</evidence>
<evidence type="ECO:0000313" key="2">
    <source>
        <dbReference type="Proteomes" id="UP000467130"/>
    </source>
</evidence>
<sequence length="106" mass="10809">MPRVVNRFCFKYSPDVVAVGECISKWAQEDNADAFAGDVTCSAGTECPAPAVGGQKSAFGELKVFGGMGGEVDAAGQCHVTVAGGERVGGQAYCCQGRRAGSVDGE</sequence>
<protein>
    <submittedName>
        <fullName evidence="1">Uncharacterized protein</fullName>
    </submittedName>
</protein>